<feature type="domain" description="Fumarylacetoacetase-like C-terminal" evidence="3">
    <location>
        <begin position="75"/>
        <end position="278"/>
    </location>
</feature>
<dbReference type="GO" id="GO:0044281">
    <property type="term" value="P:small molecule metabolic process"/>
    <property type="evidence" value="ECO:0007669"/>
    <property type="project" value="UniProtKB-ARBA"/>
</dbReference>
<name>A0A4S4FM98_9MICO</name>
<evidence type="ECO:0000313" key="5">
    <source>
        <dbReference type="Proteomes" id="UP000309133"/>
    </source>
</evidence>
<keyword evidence="2" id="KW-0479">Metal-binding</keyword>
<dbReference type="Proteomes" id="UP000309133">
    <property type="component" value="Unassembled WGS sequence"/>
</dbReference>
<dbReference type="PANTHER" id="PTHR42796">
    <property type="entry name" value="FUMARYLACETOACETATE HYDROLASE DOMAIN-CONTAINING PROTEIN 2A-RELATED"/>
    <property type="match status" value="1"/>
</dbReference>
<dbReference type="SUPFAM" id="SSF56529">
    <property type="entry name" value="FAH"/>
    <property type="match status" value="1"/>
</dbReference>
<dbReference type="InterPro" id="IPR011234">
    <property type="entry name" value="Fumarylacetoacetase-like_C"/>
</dbReference>
<protein>
    <submittedName>
        <fullName evidence="4">Fumarylacetoacetate hydrolase family protein</fullName>
    </submittedName>
</protein>
<dbReference type="Gene3D" id="3.90.850.10">
    <property type="entry name" value="Fumarylacetoacetase-like, C-terminal domain"/>
    <property type="match status" value="1"/>
</dbReference>
<dbReference type="AlphaFoldDB" id="A0A4S4FM98"/>
<dbReference type="GO" id="GO:0016787">
    <property type="term" value="F:hydrolase activity"/>
    <property type="evidence" value="ECO:0007669"/>
    <property type="project" value="UniProtKB-KW"/>
</dbReference>
<evidence type="ECO:0000313" key="4">
    <source>
        <dbReference type="EMBL" id="THG31620.1"/>
    </source>
</evidence>
<sequence length="281" mass="29945">MRLANLAGRAVVVVGAGGDRAIDVERASDGGFSSDPQRAYEDWAGFSAWASGLADEGESFDPADLQAPVPRPRQVFAIGVNYAAHAAEGGWAPDTMPVVFTKFPSCIVGPNAVVPLPEGNNDWEVELVVVIGEEARNVPAADGWRHVAGVTIGQDISERLAQMAGDRPQFSLAKSHEGFGPTGPWLVTPDELPDRDDLAISDTVSGQQMQSSRTSKMIYSVPVLIERLSAVCTLYPGDLIFSGTPEGVGNRMNPPRFLNPDDVLVSTIEGIGSITQTFRRA</sequence>
<dbReference type="Pfam" id="PF01557">
    <property type="entry name" value="FAA_hydrolase"/>
    <property type="match status" value="1"/>
</dbReference>
<dbReference type="EMBL" id="SSSM01000003">
    <property type="protein sequence ID" value="THG31620.1"/>
    <property type="molecule type" value="Genomic_DNA"/>
</dbReference>
<dbReference type="PANTHER" id="PTHR42796:SF4">
    <property type="entry name" value="FUMARYLACETOACETATE HYDROLASE DOMAIN-CONTAINING PROTEIN 2A"/>
    <property type="match status" value="1"/>
</dbReference>
<accession>A0A4S4FM98</accession>
<evidence type="ECO:0000259" key="3">
    <source>
        <dbReference type="Pfam" id="PF01557"/>
    </source>
</evidence>
<evidence type="ECO:0000256" key="2">
    <source>
        <dbReference type="ARBA" id="ARBA00022723"/>
    </source>
</evidence>
<organism evidence="4 5">
    <name type="scientific">Naasia lichenicola</name>
    <dbReference type="NCBI Taxonomy" id="2565933"/>
    <lineage>
        <taxon>Bacteria</taxon>
        <taxon>Bacillati</taxon>
        <taxon>Actinomycetota</taxon>
        <taxon>Actinomycetes</taxon>
        <taxon>Micrococcales</taxon>
        <taxon>Microbacteriaceae</taxon>
        <taxon>Naasia</taxon>
    </lineage>
</organism>
<keyword evidence="4" id="KW-0378">Hydrolase</keyword>
<gene>
    <name evidence="4" type="ORF">E6C64_05995</name>
</gene>
<comment type="caution">
    <text evidence="4">The sequence shown here is derived from an EMBL/GenBank/DDBJ whole genome shotgun (WGS) entry which is preliminary data.</text>
</comment>
<keyword evidence="5" id="KW-1185">Reference proteome</keyword>
<dbReference type="RefSeq" id="WP_136426740.1">
    <property type="nucleotide sequence ID" value="NZ_SSSM01000003.1"/>
</dbReference>
<dbReference type="GO" id="GO:0046872">
    <property type="term" value="F:metal ion binding"/>
    <property type="evidence" value="ECO:0007669"/>
    <property type="project" value="UniProtKB-KW"/>
</dbReference>
<reference evidence="4 5" key="1">
    <citation type="submission" date="2019-04" db="EMBL/GenBank/DDBJ databases">
        <authorList>
            <person name="Jiang L."/>
        </authorList>
    </citation>
    <scope>NUCLEOTIDE SEQUENCE [LARGE SCALE GENOMIC DNA]</scope>
    <source>
        <strain evidence="4 5">YIM 131853</strain>
    </source>
</reference>
<dbReference type="InterPro" id="IPR051121">
    <property type="entry name" value="FAH"/>
</dbReference>
<dbReference type="OrthoDB" id="9805307at2"/>
<evidence type="ECO:0000256" key="1">
    <source>
        <dbReference type="ARBA" id="ARBA00010211"/>
    </source>
</evidence>
<comment type="similarity">
    <text evidence="1">Belongs to the FAH family.</text>
</comment>
<dbReference type="InterPro" id="IPR036663">
    <property type="entry name" value="Fumarylacetoacetase_C_sf"/>
</dbReference>
<proteinExistence type="inferred from homology"/>